<gene>
    <name evidence="1" type="ORF">LCGC14_1609110</name>
</gene>
<evidence type="ECO:0000313" key="1">
    <source>
        <dbReference type="EMBL" id="KKM24036.1"/>
    </source>
</evidence>
<reference evidence="1" key="1">
    <citation type="journal article" date="2015" name="Nature">
        <title>Complex archaea that bridge the gap between prokaryotes and eukaryotes.</title>
        <authorList>
            <person name="Spang A."/>
            <person name="Saw J.H."/>
            <person name="Jorgensen S.L."/>
            <person name="Zaremba-Niedzwiedzka K."/>
            <person name="Martijn J."/>
            <person name="Lind A.E."/>
            <person name="van Eijk R."/>
            <person name="Schleper C."/>
            <person name="Guy L."/>
            <person name="Ettema T.J."/>
        </authorList>
    </citation>
    <scope>NUCLEOTIDE SEQUENCE</scope>
</reference>
<organism evidence="1">
    <name type="scientific">marine sediment metagenome</name>
    <dbReference type="NCBI Taxonomy" id="412755"/>
    <lineage>
        <taxon>unclassified sequences</taxon>
        <taxon>metagenomes</taxon>
        <taxon>ecological metagenomes</taxon>
    </lineage>
</organism>
<sequence length="52" mass="6195">MNFIRSRHKRNLCIAHRQERYLHALGKVMDGKADPNYATLRWEKLKAINKDS</sequence>
<comment type="caution">
    <text evidence="1">The sequence shown here is derived from an EMBL/GenBank/DDBJ whole genome shotgun (WGS) entry which is preliminary data.</text>
</comment>
<dbReference type="AlphaFoldDB" id="A0A0F9I8V9"/>
<accession>A0A0F9I8V9</accession>
<name>A0A0F9I8V9_9ZZZZ</name>
<protein>
    <submittedName>
        <fullName evidence="1">Uncharacterized protein</fullName>
    </submittedName>
</protein>
<proteinExistence type="predicted"/>
<dbReference type="EMBL" id="LAZR01013004">
    <property type="protein sequence ID" value="KKM24036.1"/>
    <property type="molecule type" value="Genomic_DNA"/>
</dbReference>